<keyword evidence="5" id="KW-0547">Nucleotide-binding</keyword>
<dbReference type="EMBL" id="JACNEP010000018">
    <property type="protein sequence ID" value="MBC3767415.1"/>
    <property type="molecule type" value="Genomic_DNA"/>
</dbReference>
<dbReference type="GO" id="GO:0008865">
    <property type="term" value="F:fructokinase activity"/>
    <property type="evidence" value="ECO:0007669"/>
    <property type="project" value="UniProtKB-EC"/>
</dbReference>
<evidence type="ECO:0000256" key="12">
    <source>
        <dbReference type="ARBA" id="ARBA00048451"/>
    </source>
</evidence>
<evidence type="ECO:0000256" key="5">
    <source>
        <dbReference type="ARBA" id="ARBA00022741"/>
    </source>
</evidence>
<keyword evidence="14" id="KW-1185">Reference proteome</keyword>
<dbReference type="GO" id="GO:0046872">
    <property type="term" value="F:metal ion binding"/>
    <property type="evidence" value="ECO:0007669"/>
    <property type="project" value="UniProtKB-KW"/>
</dbReference>
<keyword evidence="7" id="KW-0862">Zinc</keyword>
<dbReference type="Pfam" id="PF00480">
    <property type="entry name" value="ROK"/>
    <property type="match status" value="1"/>
</dbReference>
<organism evidence="13 14">
    <name type="scientific">Neptunicella marina</name>
    <dbReference type="NCBI Taxonomy" id="2125989"/>
    <lineage>
        <taxon>Bacteria</taxon>
        <taxon>Pseudomonadati</taxon>
        <taxon>Pseudomonadota</taxon>
        <taxon>Gammaproteobacteria</taxon>
        <taxon>Alteromonadales</taxon>
        <taxon>Alteromonadaceae</taxon>
        <taxon>Neptunicella</taxon>
    </lineage>
</organism>
<reference evidence="13" key="1">
    <citation type="journal article" date="2018" name="Int. J. Syst. Evol. Microbiol.">
        <title>Neptunicella marina gen. nov., sp. nov., isolated from surface seawater.</title>
        <authorList>
            <person name="Liu X."/>
            <person name="Lai Q."/>
            <person name="Du Y."/>
            <person name="Zhang X."/>
            <person name="Liu Z."/>
            <person name="Sun F."/>
            <person name="Shao Z."/>
        </authorList>
    </citation>
    <scope>NUCLEOTIDE SEQUENCE</scope>
    <source>
        <strain evidence="13">S27-2</strain>
    </source>
</reference>
<protein>
    <recommendedName>
        <fullName evidence="11">fructokinase</fullName>
        <ecNumber evidence="11">2.7.1.4</ecNumber>
    </recommendedName>
</protein>
<dbReference type="AlphaFoldDB" id="A0A8J6IXT0"/>
<dbReference type="InterPro" id="IPR043129">
    <property type="entry name" value="ATPase_NBD"/>
</dbReference>
<proteinExistence type="inferred from homology"/>
<reference evidence="13" key="2">
    <citation type="submission" date="2020-08" db="EMBL/GenBank/DDBJ databases">
        <authorList>
            <person name="Lai Q."/>
        </authorList>
    </citation>
    <scope>NUCLEOTIDE SEQUENCE</scope>
    <source>
        <strain evidence="13">S27-2</strain>
    </source>
</reference>
<evidence type="ECO:0000313" key="14">
    <source>
        <dbReference type="Proteomes" id="UP000601768"/>
    </source>
</evidence>
<evidence type="ECO:0000256" key="4">
    <source>
        <dbReference type="ARBA" id="ARBA00022723"/>
    </source>
</evidence>
<keyword evidence="8" id="KW-0067">ATP-binding</keyword>
<dbReference type="Gene3D" id="3.30.420.40">
    <property type="match status" value="2"/>
</dbReference>
<dbReference type="GO" id="GO:0005524">
    <property type="term" value="F:ATP binding"/>
    <property type="evidence" value="ECO:0007669"/>
    <property type="project" value="UniProtKB-KW"/>
</dbReference>
<evidence type="ECO:0000256" key="2">
    <source>
        <dbReference type="ARBA" id="ARBA00006479"/>
    </source>
</evidence>
<dbReference type="Proteomes" id="UP000601768">
    <property type="component" value="Unassembled WGS sequence"/>
</dbReference>
<dbReference type="InterPro" id="IPR000600">
    <property type="entry name" value="ROK"/>
</dbReference>
<dbReference type="PANTHER" id="PTHR42742">
    <property type="entry name" value="TRANSCRIPTIONAL REPRESSOR MPRA"/>
    <property type="match status" value="1"/>
</dbReference>
<dbReference type="FunFam" id="3.30.420.40:FF:000153">
    <property type="entry name" value="Putative fructokinase"/>
    <property type="match status" value="1"/>
</dbReference>
<comment type="catalytic activity">
    <reaction evidence="12">
        <text>D-fructose + ATP = D-fructose 6-phosphate + ADP + H(+)</text>
        <dbReference type="Rhea" id="RHEA:16125"/>
        <dbReference type="ChEBI" id="CHEBI:15378"/>
        <dbReference type="ChEBI" id="CHEBI:30616"/>
        <dbReference type="ChEBI" id="CHEBI:37721"/>
        <dbReference type="ChEBI" id="CHEBI:61527"/>
        <dbReference type="ChEBI" id="CHEBI:456216"/>
        <dbReference type="EC" id="2.7.1.4"/>
    </reaction>
</comment>
<evidence type="ECO:0000256" key="9">
    <source>
        <dbReference type="ARBA" id="ARBA00022842"/>
    </source>
</evidence>
<dbReference type="CDD" id="cd24067">
    <property type="entry name" value="ASKHA_NBD_ROK_BsFRK-like"/>
    <property type="match status" value="1"/>
</dbReference>
<gene>
    <name evidence="13" type="ORF">H8B19_16170</name>
</gene>
<dbReference type="SUPFAM" id="SSF53067">
    <property type="entry name" value="Actin-like ATPase domain"/>
    <property type="match status" value="1"/>
</dbReference>
<keyword evidence="4" id="KW-0479">Metal-binding</keyword>
<sequence length="287" mass="29941">MTTYFAVIEAGGTKFNCAIMDGDKNIVAETRIPTTTPQETIGATIAFFKQQQGQYAFSKLGLACFGPLDLETASSTFGNITATPKPDWSNTPIRQQLMQALGVDVIIDTDVNGAALAEYLWGAAQGVDVAIYITVGTGVGGGVVINGKPLHGLVHPEIGHILVPDKHNVKCACPFHDNCVEGLASGSSIAKIWDAPGETLSDEHQAWEVATDALAHMCHNLLMTLSPNKIVLGGGVMAKPGLLDKVVAKTNASLAGYLTTSTPLNEVIVAPQLGGISGLYGALALAM</sequence>
<comment type="caution">
    <text evidence="13">The sequence shown here is derived from an EMBL/GenBank/DDBJ whole genome shotgun (WGS) entry which is preliminary data.</text>
</comment>
<evidence type="ECO:0000256" key="8">
    <source>
        <dbReference type="ARBA" id="ARBA00022840"/>
    </source>
</evidence>
<evidence type="ECO:0000313" key="13">
    <source>
        <dbReference type="EMBL" id="MBC3767415.1"/>
    </source>
</evidence>
<keyword evidence="10" id="KW-0119">Carbohydrate metabolism</keyword>
<comment type="cofactor">
    <cofactor evidence="1">
        <name>Mg(2+)</name>
        <dbReference type="ChEBI" id="CHEBI:18420"/>
    </cofactor>
</comment>
<evidence type="ECO:0000256" key="1">
    <source>
        <dbReference type="ARBA" id="ARBA00001946"/>
    </source>
</evidence>
<name>A0A8J6IXT0_9ALTE</name>
<dbReference type="RefSeq" id="WP_186507937.1">
    <property type="nucleotide sequence ID" value="NZ_JACNEP010000018.1"/>
</dbReference>
<dbReference type="EC" id="2.7.1.4" evidence="11"/>
<keyword evidence="9" id="KW-0460">Magnesium</keyword>
<comment type="similarity">
    <text evidence="2">Belongs to the ROK (NagC/XylR) family.</text>
</comment>
<evidence type="ECO:0000256" key="6">
    <source>
        <dbReference type="ARBA" id="ARBA00022777"/>
    </source>
</evidence>
<dbReference type="InterPro" id="IPR049874">
    <property type="entry name" value="ROK_cs"/>
</dbReference>
<dbReference type="PROSITE" id="PS01125">
    <property type="entry name" value="ROK"/>
    <property type="match status" value="1"/>
</dbReference>
<keyword evidence="6" id="KW-0418">Kinase</keyword>
<evidence type="ECO:0000256" key="3">
    <source>
        <dbReference type="ARBA" id="ARBA00022679"/>
    </source>
</evidence>
<evidence type="ECO:0000256" key="7">
    <source>
        <dbReference type="ARBA" id="ARBA00022833"/>
    </source>
</evidence>
<accession>A0A8J6IXT0</accession>
<dbReference type="InterPro" id="IPR051804">
    <property type="entry name" value="Carb_Metab_Reg_Kinase/Isom"/>
</dbReference>
<evidence type="ECO:0000256" key="10">
    <source>
        <dbReference type="ARBA" id="ARBA00023277"/>
    </source>
</evidence>
<evidence type="ECO:0000256" key="11">
    <source>
        <dbReference type="ARBA" id="ARBA00038887"/>
    </source>
</evidence>
<dbReference type="PANTHER" id="PTHR42742:SF3">
    <property type="entry name" value="FRUCTOKINASE"/>
    <property type="match status" value="1"/>
</dbReference>
<keyword evidence="3" id="KW-0808">Transferase</keyword>